<protein>
    <submittedName>
        <fullName evidence="2">Uncharacterized protein</fullName>
    </submittedName>
</protein>
<dbReference type="GeneID" id="61136692"/>
<evidence type="ECO:0000313" key="2">
    <source>
        <dbReference type="EMBL" id="BAD56425.1"/>
    </source>
</evidence>
<dbReference type="AlphaFoldDB" id="Q5YZG6"/>
<evidence type="ECO:0000256" key="1">
    <source>
        <dbReference type="SAM" id="Coils"/>
    </source>
</evidence>
<proteinExistence type="predicted"/>
<dbReference type="KEGG" id="nfa:NFA_15790"/>
<feature type="coiled-coil region" evidence="1">
    <location>
        <begin position="244"/>
        <end position="276"/>
    </location>
</feature>
<dbReference type="Proteomes" id="UP000006820">
    <property type="component" value="Chromosome"/>
</dbReference>
<name>Q5YZG6_NOCFA</name>
<sequence length="277" mass="31611">MATNEEESKWLHHGLETPPLADDGTIDWDRVWLYRNKSGVQQPRPVFTGDVYRDVPAVDDDKPSTVMILQHPCALLDKNNELRDVLLTAKVVDYKEVSAREWAGNFDVMPLVLATAKHQAVAFDQLALVRSSELELTKRVACMEIEGVACLLQRWVNVNTRVIVPCWRFITVIEAQFAEADGMQAWCEERRHARVKPVPAVKEATNWLDEKSPDTGVPRRELLKEPAFRKHIVRQMQEVARGRSQREIAERDRVKAERAQAEAEAATAVNREVVDKQ</sequence>
<dbReference type="STRING" id="247156.NFA_15790"/>
<evidence type="ECO:0000313" key="3">
    <source>
        <dbReference type="Proteomes" id="UP000006820"/>
    </source>
</evidence>
<gene>
    <name evidence="2" type="ordered locus">NFA_15790</name>
</gene>
<keyword evidence="1" id="KW-0175">Coiled coil</keyword>
<dbReference type="EMBL" id="AP006618">
    <property type="protein sequence ID" value="BAD56425.1"/>
    <property type="molecule type" value="Genomic_DNA"/>
</dbReference>
<reference evidence="2 3" key="1">
    <citation type="journal article" date="2004" name="Proc. Natl. Acad. Sci. U.S.A.">
        <title>The complete genomic sequence of Nocardia farcinica IFM 10152.</title>
        <authorList>
            <person name="Ishikawa J."/>
            <person name="Yamashita A."/>
            <person name="Mikami Y."/>
            <person name="Hoshino Y."/>
            <person name="Kurita H."/>
            <person name="Hotta K."/>
            <person name="Shiba T."/>
            <person name="Hattori M."/>
        </authorList>
    </citation>
    <scope>NUCLEOTIDE SEQUENCE [LARGE SCALE GENOMIC DNA]</scope>
    <source>
        <strain evidence="2 3">IFM 10152</strain>
    </source>
</reference>
<organism evidence="2 3">
    <name type="scientific">Nocardia farcinica (strain IFM 10152)</name>
    <dbReference type="NCBI Taxonomy" id="247156"/>
    <lineage>
        <taxon>Bacteria</taxon>
        <taxon>Bacillati</taxon>
        <taxon>Actinomycetota</taxon>
        <taxon>Actinomycetes</taxon>
        <taxon>Mycobacteriales</taxon>
        <taxon>Nocardiaceae</taxon>
        <taxon>Nocardia</taxon>
    </lineage>
</organism>
<accession>Q5YZG6</accession>
<dbReference type="RefSeq" id="WP_011208110.1">
    <property type="nucleotide sequence ID" value="NC_006361.1"/>
</dbReference>
<dbReference type="HOGENOM" id="CLU_1004111_0_0_11"/>
<dbReference type="OrthoDB" id="4961977at2"/>
<keyword evidence="3" id="KW-1185">Reference proteome</keyword>